<dbReference type="GO" id="GO:0005576">
    <property type="term" value="C:extracellular region"/>
    <property type="evidence" value="ECO:0007669"/>
    <property type="project" value="TreeGrafter"/>
</dbReference>
<keyword evidence="3" id="KW-0808">Transferase</keyword>
<feature type="compositionally biased region" description="Polar residues" evidence="14">
    <location>
        <begin position="95"/>
        <end position="106"/>
    </location>
</feature>
<feature type="domain" description="L,D-TPase catalytic" evidence="16">
    <location>
        <begin position="242"/>
        <end position="372"/>
    </location>
</feature>
<dbReference type="EMBL" id="FZOF01000008">
    <property type="protein sequence ID" value="SNS76873.1"/>
    <property type="molecule type" value="Genomic_DNA"/>
</dbReference>
<dbReference type="GO" id="GO:0071972">
    <property type="term" value="F:peptidoglycan L,D-transpeptidase activity"/>
    <property type="evidence" value="ECO:0007669"/>
    <property type="project" value="TreeGrafter"/>
</dbReference>
<dbReference type="FunFam" id="2.40.440.10:FF:000005">
    <property type="entry name" value="L,D-transpeptidase 2"/>
    <property type="match status" value="1"/>
</dbReference>
<dbReference type="GO" id="GO:0016746">
    <property type="term" value="F:acyltransferase activity"/>
    <property type="evidence" value="ECO:0007669"/>
    <property type="project" value="UniProtKB-KW"/>
</dbReference>
<evidence type="ECO:0000313" key="17">
    <source>
        <dbReference type="EMBL" id="SNS76873.1"/>
    </source>
</evidence>
<evidence type="ECO:0000256" key="4">
    <source>
        <dbReference type="ARBA" id="ARBA00022729"/>
    </source>
</evidence>
<evidence type="ECO:0000256" key="14">
    <source>
        <dbReference type="SAM" id="MobiDB-lite"/>
    </source>
</evidence>
<keyword evidence="2" id="KW-1003">Cell membrane</keyword>
<dbReference type="Proteomes" id="UP000198280">
    <property type="component" value="Unassembled WGS sequence"/>
</dbReference>
<evidence type="ECO:0000256" key="2">
    <source>
        <dbReference type="ARBA" id="ARBA00022475"/>
    </source>
</evidence>
<dbReference type="Pfam" id="PF03734">
    <property type="entry name" value="YkuD"/>
    <property type="match status" value="1"/>
</dbReference>
<feature type="signal peptide" evidence="15">
    <location>
        <begin position="1"/>
        <end position="19"/>
    </location>
</feature>
<evidence type="ECO:0000256" key="15">
    <source>
        <dbReference type="SAM" id="SignalP"/>
    </source>
</evidence>
<gene>
    <name evidence="17" type="ORF">SAMN05216252_108214</name>
</gene>
<evidence type="ECO:0000256" key="6">
    <source>
        <dbReference type="ARBA" id="ARBA00022984"/>
    </source>
</evidence>
<keyword evidence="5 13" id="KW-0133">Cell shape</keyword>
<evidence type="ECO:0000256" key="7">
    <source>
        <dbReference type="ARBA" id="ARBA00023136"/>
    </source>
</evidence>
<dbReference type="PANTHER" id="PTHR30582">
    <property type="entry name" value="L,D-TRANSPEPTIDASE"/>
    <property type="match status" value="1"/>
</dbReference>
<keyword evidence="9 17" id="KW-0449">Lipoprotein</keyword>
<dbReference type="InterPro" id="IPR038063">
    <property type="entry name" value="Transpep_catalytic_dom"/>
</dbReference>
<feature type="region of interest" description="Disordered" evidence="14">
    <location>
        <begin position="87"/>
        <end position="106"/>
    </location>
</feature>
<evidence type="ECO:0000259" key="16">
    <source>
        <dbReference type="PROSITE" id="PS52029"/>
    </source>
</evidence>
<keyword evidence="6 13" id="KW-0573">Peptidoglycan synthesis</keyword>
<dbReference type="Pfam" id="PF17964">
    <property type="entry name" value="Big_10"/>
    <property type="match status" value="1"/>
</dbReference>
<dbReference type="GO" id="GO:0071555">
    <property type="term" value="P:cell wall organization"/>
    <property type="evidence" value="ECO:0007669"/>
    <property type="project" value="UniProtKB-UniRule"/>
</dbReference>
<dbReference type="Gene3D" id="2.40.440.10">
    <property type="entry name" value="L,D-transpeptidase catalytic domain-like"/>
    <property type="match status" value="1"/>
</dbReference>
<evidence type="ECO:0000313" key="18">
    <source>
        <dbReference type="Proteomes" id="UP000198280"/>
    </source>
</evidence>
<protein>
    <submittedName>
        <fullName evidence="17">Lipoprotein-anchoring transpeptidase ErfK/SrfK</fullName>
    </submittedName>
</protein>
<evidence type="ECO:0000256" key="8">
    <source>
        <dbReference type="ARBA" id="ARBA00023139"/>
    </source>
</evidence>
<dbReference type="Gene3D" id="2.60.40.3780">
    <property type="match status" value="1"/>
</dbReference>
<dbReference type="PROSITE" id="PS52029">
    <property type="entry name" value="LD_TPASE"/>
    <property type="match status" value="1"/>
</dbReference>
<dbReference type="InterPro" id="IPR041280">
    <property type="entry name" value="Big_10"/>
</dbReference>
<evidence type="ECO:0000256" key="11">
    <source>
        <dbReference type="ARBA" id="ARBA00023316"/>
    </source>
</evidence>
<dbReference type="GO" id="GO:0008360">
    <property type="term" value="P:regulation of cell shape"/>
    <property type="evidence" value="ECO:0007669"/>
    <property type="project" value="UniProtKB-UniRule"/>
</dbReference>
<keyword evidence="4 15" id="KW-0732">Signal</keyword>
<feature type="chain" id="PRO_5039574154" evidence="15">
    <location>
        <begin position="20"/>
        <end position="399"/>
    </location>
</feature>
<evidence type="ECO:0000256" key="5">
    <source>
        <dbReference type="ARBA" id="ARBA00022960"/>
    </source>
</evidence>
<evidence type="ECO:0000256" key="1">
    <source>
        <dbReference type="ARBA" id="ARBA00004752"/>
    </source>
</evidence>
<dbReference type="GO" id="GO:0018104">
    <property type="term" value="P:peptidoglycan-protein cross-linking"/>
    <property type="evidence" value="ECO:0007669"/>
    <property type="project" value="TreeGrafter"/>
</dbReference>
<sequence>MALAVGAMLLLVSACGGSASGDSKDGGKAKPGASASQGGKGDTTESQAVVTIAPEDGADEVATTGDLKVTAGKGKLTSVVVKSGKGDPVEGKISTDGSSWEPTETLGTSTKYSVDAIAKDGAGRESAKHASFTTVTPKDTFIGFFTPEDGQTVGVGMPVSLKFNRAITDKQAVQDAIKVTANPSVPVVGHWYGDQRVDFRPEKYWAKGTKITLSLRLNGVEAAKGVYGTQSKDVHYTIGRSQVSIVDAAKHTMKVYRDGKLTKTIPITSGGPGTTTYNGKMVITERYKVTRMNGDTVGFGGEYDIKDVPNAQRLTTSGTFIHGNYWASPGTFGNSNVSHGCVGLRDVRGGNGDTPSSWFYNNSMIGDVVEVRNSHDKTVQWWNGLNGWNLPWSQWTPAS</sequence>
<dbReference type="InterPro" id="IPR005490">
    <property type="entry name" value="LD_TPept_cat_dom"/>
</dbReference>
<dbReference type="UniPathway" id="UPA00219"/>
<dbReference type="Gene3D" id="2.60.40.3710">
    <property type="match status" value="1"/>
</dbReference>
<dbReference type="SUPFAM" id="SSF141523">
    <property type="entry name" value="L,D-transpeptidase catalytic domain-like"/>
    <property type="match status" value="1"/>
</dbReference>
<evidence type="ECO:0000256" key="10">
    <source>
        <dbReference type="ARBA" id="ARBA00023315"/>
    </source>
</evidence>
<dbReference type="AlphaFoldDB" id="A0A239H7S6"/>
<feature type="active site" description="Nucleophile" evidence="13">
    <location>
        <position position="341"/>
    </location>
</feature>
<comment type="pathway">
    <text evidence="1 13">Cell wall biogenesis; peptidoglycan biosynthesis.</text>
</comment>
<comment type="pathway">
    <text evidence="12">Glycan biosynthesis.</text>
</comment>
<evidence type="ECO:0000256" key="3">
    <source>
        <dbReference type="ARBA" id="ARBA00022679"/>
    </source>
</evidence>
<keyword evidence="10" id="KW-0012">Acyltransferase</keyword>
<feature type="active site" description="Proton donor/acceptor" evidence="13">
    <location>
        <position position="322"/>
    </location>
</feature>
<keyword evidence="8" id="KW-0564">Palmitate</keyword>
<dbReference type="InterPro" id="IPR050979">
    <property type="entry name" value="LD-transpeptidase"/>
</dbReference>
<dbReference type="FunFam" id="2.60.40.3780:FF:000001">
    <property type="entry name" value="L,D-transpeptidase 2"/>
    <property type="match status" value="1"/>
</dbReference>
<keyword evidence="7" id="KW-0472">Membrane</keyword>
<keyword evidence="11 13" id="KW-0961">Cell wall biogenesis/degradation</keyword>
<evidence type="ECO:0000256" key="12">
    <source>
        <dbReference type="ARBA" id="ARBA00060592"/>
    </source>
</evidence>
<dbReference type="PANTHER" id="PTHR30582:SF2">
    <property type="entry name" value="L,D-TRANSPEPTIDASE YCIB-RELATED"/>
    <property type="match status" value="1"/>
</dbReference>
<name>A0A239H7S6_9ACTN</name>
<evidence type="ECO:0000256" key="9">
    <source>
        <dbReference type="ARBA" id="ARBA00023288"/>
    </source>
</evidence>
<proteinExistence type="predicted"/>
<reference evidence="17" key="1">
    <citation type="submission" date="2017-06" db="EMBL/GenBank/DDBJ databases">
        <authorList>
            <person name="Kim H.J."/>
            <person name="Triplett B.A."/>
        </authorList>
    </citation>
    <scope>NUCLEOTIDE SEQUENCE [LARGE SCALE GENOMIC DNA]</scope>
    <source>
        <strain evidence="17">CGMCC 4.1858</strain>
    </source>
</reference>
<keyword evidence="18" id="KW-1185">Reference proteome</keyword>
<organism evidence="17 18">
    <name type="scientific">Actinacidiphila glaucinigra</name>
    <dbReference type="NCBI Taxonomy" id="235986"/>
    <lineage>
        <taxon>Bacteria</taxon>
        <taxon>Bacillati</taxon>
        <taxon>Actinomycetota</taxon>
        <taxon>Actinomycetes</taxon>
        <taxon>Kitasatosporales</taxon>
        <taxon>Streptomycetaceae</taxon>
        <taxon>Actinacidiphila</taxon>
    </lineage>
</organism>
<dbReference type="CDD" id="cd16913">
    <property type="entry name" value="YkuD_like"/>
    <property type="match status" value="1"/>
</dbReference>
<evidence type="ECO:0000256" key="13">
    <source>
        <dbReference type="PROSITE-ProRule" id="PRU01373"/>
    </source>
</evidence>
<feature type="region of interest" description="Disordered" evidence="14">
    <location>
        <begin position="18"/>
        <end position="46"/>
    </location>
</feature>
<accession>A0A239H7S6</accession>
<dbReference type="CDD" id="cd13432">
    <property type="entry name" value="LDT_IgD_like_2"/>
    <property type="match status" value="1"/>
</dbReference>